<feature type="compositionally biased region" description="Basic and acidic residues" evidence="1">
    <location>
        <begin position="12"/>
        <end position="32"/>
    </location>
</feature>
<gene>
    <name evidence="2" type="ORF">Raf01_41250</name>
</gene>
<feature type="compositionally biased region" description="Gly residues" evidence="1">
    <location>
        <begin position="1"/>
        <end position="10"/>
    </location>
</feature>
<keyword evidence="3" id="KW-1185">Reference proteome</keyword>
<dbReference type="Proteomes" id="UP000642748">
    <property type="component" value="Unassembled WGS sequence"/>
</dbReference>
<organism evidence="2 3">
    <name type="scientific">Rugosimonospora africana</name>
    <dbReference type="NCBI Taxonomy" id="556532"/>
    <lineage>
        <taxon>Bacteria</taxon>
        <taxon>Bacillati</taxon>
        <taxon>Actinomycetota</taxon>
        <taxon>Actinomycetes</taxon>
        <taxon>Micromonosporales</taxon>
        <taxon>Micromonosporaceae</taxon>
        <taxon>Rugosimonospora</taxon>
    </lineage>
</organism>
<proteinExistence type="predicted"/>
<dbReference type="AlphaFoldDB" id="A0A8J3QUH1"/>
<reference evidence="2" key="1">
    <citation type="submission" date="2021-01" db="EMBL/GenBank/DDBJ databases">
        <title>Whole genome shotgun sequence of Rugosimonospora africana NBRC 104875.</title>
        <authorList>
            <person name="Komaki H."/>
            <person name="Tamura T."/>
        </authorList>
    </citation>
    <scope>NUCLEOTIDE SEQUENCE</scope>
    <source>
        <strain evidence="2">NBRC 104875</strain>
    </source>
</reference>
<dbReference type="EMBL" id="BONZ01000039">
    <property type="protein sequence ID" value="GIH15953.1"/>
    <property type="molecule type" value="Genomic_DNA"/>
</dbReference>
<feature type="compositionally biased region" description="Basic and acidic residues" evidence="1">
    <location>
        <begin position="49"/>
        <end position="61"/>
    </location>
</feature>
<evidence type="ECO:0000256" key="1">
    <source>
        <dbReference type="SAM" id="MobiDB-lite"/>
    </source>
</evidence>
<name>A0A8J3QUH1_9ACTN</name>
<protein>
    <submittedName>
        <fullName evidence="2">Uncharacterized protein</fullName>
    </submittedName>
</protein>
<sequence>MDAKAIGGGRSAPEERRGQSHQPDGKDLGDHRYQIWTVVSAAGVQAGVGRDRDDQQAERLRAAPQRAVTAGRVNAVRARTGRQWRDDDDQGPHRCRCAGGRRLEPTITAERVGMTEAVVGSGLGGNRLRVCADFRLDVGASDSHVTD</sequence>
<evidence type="ECO:0000313" key="3">
    <source>
        <dbReference type="Proteomes" id="UP000642748"/>
    </source>
</evidence>
<feature type="region of interest" description="Disordered" evidence="1">
    <location>
        <begin position="1"/>
        <end position="32"/>
    </location>
</feature>
<accession>A0A8J3QUH1</accession>
<evidence type="ECO:0000313" key="2">
    <source>
        <dbReference type="EMBL" id="GIH15953.1"/>
    </source>
</evidence>
<comment type="caution">
    <text evidence="2">The sequence shown here is derived from an EMBL/GenBank/DDBJ whole genome shotgun (WGS) entry which is preliminary data.</text>
</comment>
<feature type="region of interest" description="Disordered" evidence="1">
    <location>
        <begin position="46"/>
        <end position="68"/>
    </location>
</feature>